<reference evidence="2 3" key="1">
    <citation type="submission" date="2019-05" db="EMBL/GenBank/DDBJ databases">
        <title>Emergence of the Ug99 lineage of the wheat stem rust pathogen through somatic hybridization.</title>
        <authorList>
            <person name="Li F."/>
            <person name="Upadhyaya N.M."/>
            <person name="Sperschneider J."/>
            <person name="Matny O."/>
            <person name="Nguyen-Phuc H."/>
            <person name="Mago R."/>
            <person name="Raley C."/>
            <person name="Miller M.E."/>
            <person name="Silverstein K.A.T."/>
            <person name="Henningsen E."/>
            <person name="Hirsch C.D."/>
            <person name="Visser B."/>
            <person name="Pretorius Z.A."/>
            <person name="Steffenson B.J."/>
            <person name="Schwessinger B."/>
            <person name="Dodds P.N."/>
            <person name="Figueroa M."/>
        </authorList>
    </citation>
    <scope>NUCLEOTIDE SEQUENCE [LARGE SCALE GENOMIC DNA]</scope>
    <source>
        <strain evidence="2">21-0</strain>
    </source>
</reference>
<dbReference type="InterPro" id="IPR058657">
    <property type="entry name" value="Mok11-13/Ags1-like_Ig"/>
</dbReference>
<dbReference type="GO" id="GO:0047657">
    <property type="term" value="F:alpha-1,3-glucan synthase activity"/>
    <property type="evidence" value="ECO:0007669"/>
    <property type="project" value="TreeGrafter"/>
</dbReference>
<organism evidence="2 3">
    <name type="scientific">Puccinia graminis f. sp. tritici</name>
    <dbReference type="NCBI Taxonomy" id="56615"/>
    <lineage>
        <taxon>Eukaryota</taxon>
        <taxon>Fungi</taxon>
        <taxon>Dikarya</taxon>
        <taxon>Basidiomycota</taxon>
        <taxon>Pucciniomycotina</taxon>
        <taxon>Pucciniomycetes</taxon>
        <taxon>Pucciniales</taxon>
        <taxon>Pucciniaceae</taxon>
        <taxon>Puccinia</taxon>
    </lineage>
</organism>
<gene>
    <name evidence="2" type="primary">AGS1_12</name>
    <name evidence="2" type="ORF">PGT21_029040</name>
</gene>
<accession>A0A5B0M861</accession>
<dbReference type="AlphaFoldDB" id="A0A5B0M861"/>
<name>A0A5B0M861_PUCGR</name>
<evidence type="ECO:0000313" key="2">
    <source>
        <dbReference type="EMBL" id="KAA1072158.1"/>
    </source>
</evidence>
<dbReference type="PANTHER" id="PTHR47182:SF2">
    <property type="entry name" value="CELL WALL ALPHA-1,3-GLUCAN SYNTHASE AGS1"/>
    <property type="match status" value="1"/>
</dbReference>
<dbReference type="PANTHER" id="PTHR47182">
    <property type="entry name" value="CELL WALL ALPHA-1,3-GLUCAN SYNTHASE AGS1-RELATED"/>
    <property type="match status" value="1"/>
</dbReference>
<feature type="domain" description="Mok11-13/Ags1-like Ig-like beta-sandwich" evidence="1">
    <location>
        <begin position="13"/>
        <end position="87"/>
    </location>
</feature>
<dbReference type="Proteomes" id="UP000324748">
    <property type="component" value="Unassembled WGS sequence"/>
</dbReference>
<comment type="caution">
    <text evidence="2">The sequence shown here is derived from an EMBL/GenBank/DDBJ whole genome shotgun (WGS) entry which is preliminary data.</text>
</comment>
<evidence type="ECO:0000259" key="1">
    <source>
        <dbReference type="Pfam" id="PF26111"/>
    </source>
</evidence>
<evidence type="ECO:0000313" key="3">
    <source>
        <dbReference type="Proteomes" id="UP000324748"/>
    </source>
</evidence>
<dbReference type="Pfam" id="PF26111">
    <property type="entry name" value="Ig_Mok13"/>
    <property type="match status" value="1"/>
</dbReference>
<sequence length="91" mass="9724">MREYCLAPIRIANPIAISLSFSDEMSCQSVSESLSLAYVIDPASSHQPRLNVNSATCTSIPPVPSSISSAPAAVWTWSSQIEDAPDGHFTN</sequence>
<proteinExistence type="predicted"/>
<dbReference type="GO" id="GO:0070600">
    <property type="term" value="P:fungal-type cell wall (1-&gt;3)-alpha-glucan biosynthetic process"/>
    <property type="evidence" value="ECO:0007669"/>
    <property type="project" value="TreeGrafter"/>
</dbReference>
<keyword evidence="3" id="KW-1185">Reference proteome</keyword>
<dbReference type="EMBL" id="VSWC01000170">
    <property type="protein sequence ID" value="KAA1072158.1"/>
    <property type="molecule type" value="Genomic_DNA"/>
</dbReference>
<dbReference type="InterPro" id="IPR058655">
    <property type="entry name" value="Mok11-14/Ags1-like"/>
</dbReference>
<protein>
    <submittedName>
        <fullName evidence="2">Cell wall alpha-1,3-glucan synthase ags1</fullName>
    </submittedName>
</protein>
<dbReference type="GO" id="GO:0009277">
    <property type="term" value="C:fungal-type cell wall"/>
    <property type="evidence" value="ECO:0007669"/>
    <property type="project" value="TreeGrafter"/>
</dbReference>